<evidence type="ECO:0000313" key="1">
    <source>
        <dbReference type="EMBL" id="GAA0881117.1"/>
    </source>
</evidence>
<name>A0ABN1N5P0_9BACT</name>
<organism evidence="1 2">
    <name type="scientific">Algoriphagus jejuensis</name>
    <dbReference type="NCBI Taxonomy" id="419934"/>
    <lineage>
        <taxon>Bacteria</taxon>
        <taxon>Pseudomonadati</taxon>
        <taxon>Bacteroidota</taxon>
        <taxon>Cytophagia</taxon>
        <taxon>Cytophagales</taxon>
        <taxon>Cyclobacteriaceae</taxon>
        <taxon>Algoriphagus</taxon>
    </lineage>
</organism>
<accession>A0ABN1N5P0</accession>
<protein>
    <recommendedName>
        <fullName evidence="3">Capsule assembly protein Wzi</fullName>
    </recommendedName>
</protein>
<sequence length="451" mass="51626">MKKRIAVAIFLLLYLPIIAGAQEKEKKVSVLPDVQFRTFWMNTSYPDVEFKDDFALGMSLNLGLKAEILEHWKFQVGYRAFANVTSSEIWRPDPTTGQANRYETGLFDILNATDRFFGQLETFSLEYSTLKFGVKAGRMGINSDWVNAQDGRLSPTAVEGVRLWFMPDSKWSFSLWGIGKFGVRGTSEWLEVGESVGVFPQGRSVEGQPGNYFGQTDSDLLAILEIHRKTGKNAKLKFSNTFAENLFSIYWLEIASTKPKQKGSILWGFQSGFQHGVGNGGNADPNLRYKAPSDRNYVLSGRLGWNNSRWITHLNYTHVGGRGRWLSPREWGKDAWYTFVPRERNEGFESVDALVAYGEYGFAKTPLVIYGHLGFHWLADMSDAAINKYNFPSYYQLNLGLKYHPTKLKNFEFHFILMNKEPMKSENLSSNQIYNKVDMIHFNGIVNWFWN</sequence>
<reference evidence="1 2" key="1">
    <citation type="journal article" date="2019" name="Int. J. Syst. Evol. Microbiol.">
        <title>The Global Catalogue of Microorganisms (GCM) 10K type strain sequencing project: providing services to taxonomists for standard genome sequencing and annotation.</title>
        <authorList>
            <consortium name="The Broad Institute Genomics Platform"/>
            <consortium name="The Broad Institute Genome Sequencing Center for Infectious Disease"/>
            <person name="Wu L."/>
            <person name="Ma J."/>
        </authorList>
    </citation>
    <scope>NUCLEOTIDE SEQUENCE [LARGE SCALE GENOMIC DNA]</scope>
    <source>
        <strain evidence="1 2">JCM 16112</strain>
    </source>
</reference>
<gene>
    <name evidence="1" type="ORF">GCM10009119_40870</name>
</gene>
<comment type="caution">
    <text evidence="1">The sequence shown here is derived from an EMBL/GenBank/DDBJ whole genome shotgun (WGS) entry which is preliminary data.</text>
</comment>
<dbReference type="RefSeq" id="WP_343854812.1">
    <property type="nucleotide sequence ID" value="NZ_BAAAFI010000048.1"/>
</dbReference>
<evidence type="ECO:0000313" key="2">
    <source>
        <dbReference type="Proteomes" id="UP001500469"/>
    </source>
</evidence>
<dbReference type="EMBL" id="BAAAFI010000048">
    <property type="protein sequence ID" value="GAA0881117.1"/>
    <property type="molecule type" value="Genomic_DNA"/>
</dbReference>
<proteinExistence type="predicted"/>
<dbReference type="InterPro" id="IPR023614">
    <property type="entry name" value="Porin_dom_sf"/>
</dbReference>
<dbReference type="Proteomes" id="UP001500469">
    <property type="component" value="Unassembled WGS sequence"/>
</dbReference>
<evidence type="ECO:0008006" key="3">
    <source>
        <dbReference type="Google" id="ProtNLM"/>
    </source>
</evidence>
<dbReference type="Gene3D" id="2.40.160.10">
    <property type="entry name" value="Porin"/>
    <property type="match status" value="1"/>
</dbReference>
<keyword evidence="2" id="KW-1185">Reference proteome</keyword>